<name>A0AAW0VTQ8_CHEQU</name>
<keyword evidence="1" id="KW-1133">Transmembrane helix</keyword>
<comment type="caution">
    <text evidence="2">The sequence shown here is derived from an EMBL/GenBank/DDBJ whole genome shotgun (WGS) entry which is preliminary data.</text>
</comment>
<evidence type="ECO:0000313" key="2">
    <source>
        <dbReference type="EMBL" id="KAK8720226.1"/>
    </source>
</evidence>
<dbReference type="Proteomes" id="UP001445076">
    <property type="component" value="Unassembled WGS sequence"/>
</dbReference>
<gene>
    <name evidence="2" type="ORF">OTU49_013498</name>
</gene>
<feature type="non-terminal residue" evidence="2">
    <location>
        <position position="1"/>
    </location>
</feature>
<evidence type="ECO:0000313" key="3">
    <source>
        <dbReference type="Proteomes" id="UP001445076"/>
    </source>
</evidence>
<proteinExistence type="predicted"/>
<sequence>QSYSIYVLGTCMSLYDASLSYETCLQKYSYYRLVGVYFLPFQMVIVEWIVPPSQPAMGASPFQSGLRRSWGYITDLFVGGLFMFFINDLTKTVVGEARPHFWDTCKPNITSEQCKLQYGCTLSNVYGIHGLSWGLHHCK</sequence>
<keyword evidence="1" id="KW-0812">Transmembrane</keyword>
<dbReference type="EMBL" id="JARKIK010000706">
    <property type="protein sequence ID" value="KAK8720226.1"/>
    <property type="molecule type" value="Genomic_DNA"/>
</dbReference>
<dbReference type="AlphaFoldDB" id="A0AAW0VTQ8"/>
<keyword evidence="1" id="KW-0472">Membrane</keyword>
<evidence type="ECO:0000256" key="1">
    <source>
        <dbReference type="SAM" id="Phobius"/>
    </source>
</evidence>
<keyword evidence="3" id="KW-1185">Reference proteome</keyword>
<feature type="transmembrane region" description="Helical" evidence="1">
    <location>
        <begin position="30"/>
        <end position="50"/>
    </location>
</feature>
<organism evidence="2 3">
    <name type="scientific">Cherax quadricarinatus</name>
    <name type="common">Australian red claw crayfish</name>
    <dbReference type="NCBI Taxonomy" id="27406"/>
    <lineage>
        <taxon>Eukaryota</taxon>
        <taxon>Metazoa</taxon>
        <taxon>Ecdysozoa</taxon>
        <taxon>Arthropoda</taxon>
        <taxon>Crustacea</taxon>
        <taxon>Multicrustacea</taxon>
        <taxon>Malacostraca</taxon>
        <taxon>Eumalacostraca</taxon>
        <taxon>Eucarida</taxon>
        <taxon>Decapoda</taxon>
        <taxon>Pleocyemata</taxon>
        <taxon>Astacidea</taxon>
        <taxon>Parastacoidea</taxon>
        <taxon>Parastacidae</taxon>
        <taxon>Cherax</taxon>
    </lineage>
</organism>
<protein>
    <submittedName>
        <fullName evidence="2">Uncharacterized protein</fullName>
    </submittedName>
</protein>
<accession>A0AAW0VTQ8</accession>
<feature type="transmembrane region" description="Helical" evidence="1">
    <location>
        <begin position="70"/>
        <end position="89"/>
    </location>
</feature>
<reference evidence="2 3" key="1">
    <citation type="journal article" date="2024" name="BMC Genomics">
        <title>Genome assembly of redclaw crayfish (Cherax quadricarinatus) provides insights into its immune adaptation and hypoxia tolerance.</title>
        <authorList>
            <person name="Liu Z."/>
            <person name="Zheng J."/>
            <person name="Li H."/>
            <person name="Fang K."/>
            <person name="Wang S."/>
            <person name="He J."/>
            <person name="Zhou D."/>
            <person name="Weng S."/>
            <person name="Chi M."/>
            <person name="Gu Z."/>
            <person name="He J."/>
            <person name="Li F."/>
            <person name="Wang M."/>
        </authorList>
    </citation>
    <scope>NUCLEOTIDE SEQUENCE [LARGE SCALE GENOMIC DNA]</scope>
    <source>
        <strain evidence="2">ZL_2023a</strain>
    </source>
</reference>